<dbReference type="AlphaFoldDB" id="A0A7J5Y492"/>
<comment type="caution">
    <text evidence="1">The sequence shown here is derived from an EMBL/GenBank/DDBJ whole genome shotgun (WGS) entry which is preliminary data.</text>
</comment>
<keyword evidence="2" id="KW-1185">Reference proteome</keyword>
<protein>
    <submittedName>
        <fullName evidence="1">Uncharacterized protein</fullName>
    </submittedName>
</protein>
<dbReference type="Proteomes" id="UP000518266">
    <property type="component" value="Unassembled WGS sequence"/>
</dbReference>
<gene>
    <name evidence="1" type="ORF">F7725_013565</name>
</gene>
<sequence length="134" mass="15054">MSDSVPPATVHITTVCGQQDVNQQLQMQRSSKVFLCLMDSEVRVGCSSLRAGRKENVAQGHFSTAAANRRHRSVLVHFEHERGMKSMCWHLLKEKKEKKNRDVCFFFSQTGIRNACVENTSARPWGAAQNFSGA</sequence>
<organism evidence="1 2">
    <name type="scientific">Dissostichus mawsoni</name>
    <name type="common">Antarctic cod</name>
    <dbReference type="NCBI Taxonomy" id="36200"/>
    <lineage>
        <taxon>Eukaryota</taxon>
        <taxon>Metazoa</taxon>
        <taxon>Chordata</taxon>
        <taxon>Craniata</taxon>
        <taxon>Vertebrata</taxon>
        <taxon>Euteleostomi</taxon>
        <taxon>Actinopterygii</taxon>
        <taxon>Neopterygii</taxon>
        <taxon>Teleostei</taxon>
        <taxon>Neoteleostei</taxon>
        <taxon>Acanthomorphata</taxon>
        <taxon>Eupercaria</taxon>
        <taxon>Perciformes</taxon>
        <taxon>Notothenioidei</taxon>
        <taxon>Nototheniidae</taxon>
        <taxon>Dissostichus</taxon>
    </lineage>
</organism>
<reference evidence="1 2" key="1">
    <citation type="submission" date="2020-03" db="EMBL/GenBank/DDBJ databases">
        <title>Dissostichus mawsoni Genome sequencing and assembly.</title>
        <authorList>
            <person name="Park H."/>
        </authorList>
    </citation>
    <scope>NUCLEOTIDE SEQUENCE [LARGE SCALE GENOMIC DNA]</scope>
    <source>
        <strain evidence="1">DM0001</strain>
        <tissue evidence="1">Muscle</tissue>
    </source>
</reference>
<evidence type="ECO:0000313" key="1">
    <source>
        <dbReference type="EMBL" id="KAF3844224.1"/>
    </source>
</evidence>
<dbReference type="EMBL" id="JAAKFY010000016">
    <property type="protein sequence ID" value="KAF3844224.1"/>
    <property type="molecule type" value="Genomic_DNA"/>
</dbReference>
<name>A0A7J5Y492_DISMA</name>
<evidence type="ECO:0000313" key="2">
    <source>
        <dbReference type="Proteomes" id="UP000518266"/>
    </source>
</evidence>
<accession>A0A7J5Y492</accession>
<proteinExistence type="predicted"/>